<dbReference type="InterPro" id="IPR017946">
    <property type="entry name" value="PLC-like_Pdiesterase_TIM-brl"/>
</dbReference>
<protein>
    <recommendedName>
        <fullName evidence="2">glycerophosphodiester phosphodiesterase</fullName>
        <ecNumber evidence="2">3.1.4.46</ecNumber>
    </recommendedName>
</protein>
<dbReference type="EC" id="3.1.4.46" evidence="2"/>
<gene>
    <name evidence="7" type="primary">glpQ</name>
    <name evidence="7" type="ORF">J2R62_03655</name>
</gene>
<proteinExistence type="inferred from homology"/>
<name>A0A1A9ATZ3_PLESH</name>
<dbReference type="NCBIfam" id="NF008354">
    <property type="entry name" value="PRK11143.1"/>
    <property type="match status" value="1"/>
</dbReference>
<dbReference type="SUPFAM" id="SSF51695">
    <property type="entry name" value="PLC-like phosphodiesterases"/>
    <property type="match status" value="1"/>
</dbReference>
<dbReference type="GO" id="GO:0008889">
    <property type="term" value="F:glycerophosphodiester phosphodiesterase activity"/>
    <property type="evidence" value="ECO:0007669"/>
    <property type="project" value="UniProtKB-EC"/>
</dbReference>
<evidence type="ECO:0000256" key="2">
    <source>
        <dbReference type="ARBA" id="ARBA00012247"/>
    </source>
</evidence>
<organism evidence="7 8">
    <name type="scientific">Plesiomonas shigelloides</name>
    <name type="common">Aeromonas shigelloides</name>
    <dbReference type="NCBI Taxonomy" id="703"/>
    <lineage>
        <taxon>Bacteria</taxon>
        <taxon>Pseudomonadati</taxon>
        <taxon>Pseudomonadota</taxon>
        <taxon>Gammaproteobacteria</taxon>
        <taxon>Enterobacterales</taxon>
        <taxon>Enterobacteriaceae</taxon>
        <taxon>Plesiomonas</taxon>
    </lineage>
</organism>
<evidence type="ECO:0000256" key="4">
    <source>
        <dbReference type="ARBA" id="ARBA00022798"/>
    </source>
</evidence>
<dbReference type="KEGG" id="pshi:SAMEA2665130_0156"/>
<dbReference type="Gene3D" id="3.20.20.190">
    <property type="entry name" value="Phosphatidylinositol (PI) phosphodiesterase"/>
    <property type="match status" value="1"/>
</dbReference>
<comment type="similarity">
    <text evidence="1">Belongs to the glycerophosphoryl diester phosphodiesterase family.</text>
</comment>
<dbReference type="GO" id="GO:0042597">
    <property type="term" value="C:periplasmic space"/>
    <property type="evidence" value="ECO:0007669"/>
    <property type="project" value="TreeGrafter"/>
</dbReference>
<evidence type="ECO:0000256" key="5">
    <source>
        <dbReference type="ARBA" id="ARBA00022801"/>
    </source>
</evidence>
<comment type="caution">
    <text evidence="7">The sequence shown here is derived from an EMBL/GenBank/DDBJ whole genome shotgun (WGS) entry which is preliminary data.</text>
</comment>
<evidence type="ECO:0000256" key="3">
    <source>
        <dbReference type="ARBA" id="ARBA00022729"/>
    </source>
</evidence>
<evidence type="ECO:0000256" key="6">
    <source>
        <dbReference type="ARBA" id="ARBA00047512"/>
    </source>
</evidence>
<dbReference type="CDD" id="cd08600">
    <property type="entry name" value="GDPD_EcGlpQ_like"/>
    <property type="match status" value="1"/>
</dbReference>
<dbReference type="PANTHER" id="PTHR43620">
    <property type="entry name" value="GLYCEROPHOSPHORYL DIESTER PHOSPHODIESTERASE"/>
    <property type="match status" value="1"/>
</dbReference>
<evidence type="ECO:0000313" key="7">
    <source>
        <dbReference type="EMBL" id="MBO1107324.1"/>
    </source>
</evidence>
<dbReference type="InterPro" id="IPR030395">
    <property type="entry name" value="GP_PDE_dom"/>
</dbReference>
<dbReference type="FunFam" id="3.20.20.190:FF:000009">
    <property type="entry name" value="Glycerophosphodiester phosphodiesterase, periplasmic"/>
    <property type="match status" value="1"/>
</dbReference>
<reference evidence="7" key="1">
    <citation type="submission" date="2021-03" db="EMBL/GenBank/DDBJ databases">
        <title>Plesiomonas shigelloides zfcc0051, isolated from zebrafish feces.</title>
        <authorList>
            <person name="Vanderhoek Z."/>
            <person name="Gaulke C."/>
        </authorList>
    </citation>
    <scope>NUCLEOTIDE SEQUENCE</scope>
    <source>
        <strain evidence="7">Zfcc0051</strain>
    </source>
</reference>
<evidence type="ECO:0000256" key="1">
    <source>
        <dbReference type="ARBA" id="ARBA00007277"/>
    </source>
</evidence>
<dbReference type="GO" id="GO:0006071">
    <property type="term" value="P:glycerol metabolic process"/>
    <property type="evidence" value="ECO:0007669"/>
    <property type="project" value="UniProtKB-KW"/>
</dbReference>
<comment type="catalytic activity">
    <reaction evidence="6">
        <text>a sn-glycero-3-phosphodiester + H2O = an alcohol + sn-glycerol 3-phosphate + H(+)</text>
        <dbReference type="Rhea" id="RHEA:12969"/>
        <dbReference type="ChEBI" id="CHEBI:15377"/>
        <dbReference type="ChEBI" id="CHEBI:15378"/>
        <dbReference type="ChEBI" id="CHEBI:30879"/>
        <dbReference type="ChEBI" id="CHEBI:57597"/>
        <dbReference type="ChEBI" id="CHEBI:83408"/>
        <dbReference type="EC" id="3.1.4.46"/>
    </reaction>
</comment>
<evidence type="ECO:0000313" key="8">
    <source>
        <dbReference type="Proteomes" id="UP000664658"/>
    </source>
</evidence>
<dbReference type="Proteomes" id="UP000664658">
    <property type="component" value="Unassembled WGS sequence"/>
</dbReference>
<keyword evidence="3" id="KW-0732">Signal</keyword>
<dbReference type="PANTHER" id="PTHR43620:SF7">
    <property type="entry name" value="GLYCEROPHOSPHODIESTER PHOSPHODIESTERASE GDPD5-RELATED"/>
    <property type="match status" value="1"/>
</dbReference>
<dbReference type="PROSITE" id="PS51704">
    <property type="entry name" value="GP_PDE"/>
    <property type="match status" value="1"/>
</dbReference>
<dbReference type="Pfam" id="PF03009">
    <property type="entry name" value="GDPD"/>
    <property type="match status" value="1"/>
</dbReference>
<keyword evidence="4" id="KW-0319">Glycerol metabolism</keyword>
<accession>A0A1A9ATZ3</accession>
<dbReference type="GO" id="GO:0006629">
    <property type="term" value="P:lipid metabolic process"/>
    <property type="evidence" value="ECO:0007669"/>
    <property type="project" value="InterPro"/>
</dbReference>
<dbReference type="AlphaFoldDB" id="A0A1A9ATZ3"/>
<dbReference type="EMBL" id="JAFNAA010000003">
    <property type="protein sequence ID" value="MBO1107324.1"/>
    <property type="molecule type" value="Genomic_DNA"/>
</dbReference>
<sequence>MMNKTLLALMTSAVLVAPVFAQTGDKIVVAHRGASGYLPEHTLPAKAMAHAMGADYLEQDVVMTKDNQLIVLHDHYLDRVTDVAKKFPGRARADGRYYAIDFTLPEIRQLSFTEEFVLDKDGKMSQKFPNRFPMWKSDFRIHTLAEEIEMIQGMNHSTGKNVGIYVETKAPWFHKTEGKDISVAVLETLKKYGYTKKDDKVFLQSFDAPDLQRVHDELLPKMGMDIKLVQLITLTDDKETMVINKDGTLTNYSYDWMFEPGAMAKIAKYADGVGPWYPMVVEESSTPGNIKTTIMVKEAHANGLVVHPYTFRQDAGKVPPYAKNLTDMLDIFYNTADVDGVFTDFPDVAVEFLRNQKAAAK</sequence>
<keyword evidence="5 7" id="KW-0378">Hydrolase</keyword>